<dbReference type="InterPro" id="IPR008963">
    <property type="entry name" value="Purple_acid_Pase-like_N"/>
</dbReference>
<evidence type="ECO:0000313" key="5">
    <source>
        <dbReference type="Proteomes" id="UP000318833"/>
    </source>
</evidence>
<comment type="caution">
    <text evidence="4">The sequence shown here is derived from an EMBL/GenBank/DDBJ whole genome shotgun (WGS) entry which is preliminary data.</text>
</comment>
<evidence type="ECO:0000313" key="4">
    <source>
        <dbReference type="EMBL" id="TSE10476.1"/>
    </source>
</evidence>
<dbReference type="Pfam" id="PF00041">
    <property type="entry name" value="fn3"/>
    <property type="match status" value="1"/>
</dbReference>
<gene>
    <name evidence="4" type="ORF">FOF46_04045</name>
</gene>
<dbReference type="Pfam" id="PF18962">
    <property type="entry name" value="Por_Secre_tail"/>
    <property type="match status" value="1"/>
</dbReference>
<dbReference type="InterPro" id="IPR013783">
    <property type="entry name" value="Ig-like_fold"/>
</dbReference>
<dbReference type="SUPFAM" id="SSF56300">
    <property type="entry name" value="Metallo-dependent phosphatases"/>
    <property type="match status" value="1"/>
</dbReference>
<dbReference type="NCBIfam" id="TIGR04183">
    <property type="entry name" value="Por_Secre_tail"/>
    <property type="match status" value="1"/>
</dbReference>
<dbReference type="InterPro" id="IPR026444">
    <property type="entry name" value="Secre_tail"/>
</dbReference>
<protein>
    <submittedName>
        <fullName evidence="4">T9SS type A sorting domain-containing protein</fullName>
    </submittedName>
</protein>
<dbReference type="Gene3D" id="2.60.40.10">
    <property type="entry name" value="Immunoglobulins"/>
    <property type="match status" value="1"/>
</dbReference>
<dbReference type="SUPFAM" id="SSF49265">
    <property type="entry name" value="Fibronectin type III"/>
    <property type="match status" value="1"/>
</dbReference>
<dbReference type="Pfam" id="PF18998">
    <property type="entry name" value="Flg_new_2"/>
    <property type="match status" value="1"/>
</dbReference>
<dbReference type="EMBL" id="VLNR01000006">
    <property type="protein sequence ID" value="TSE10476.1"/>
    <property type="molecule type" value="Genomic_DNA"/>
</dbReference>
<feature type="domain" description="Fibronectin type-III" evidence="3">
    <location>
        <begin position="420"/>
        <end position="505"/>
    </location>
</feature>
<dbReference type="GO" id="GO:0046872">
    <property type="term" value="F:metal ion binding"/>
    <property type="evidence" value="ECO:0007669"/>
    <property type="project" value="InterPro"/>
</dbReference>
<dbReference type="CDD" id="cd00063">
    <property type="entry name" value="FN3"/>
    <property type="match status" value="1"/>
</dbReference>
<dbReference type="InterPro" id="IPR004843">
    <property type="entry name" value="Calcineurin-like_PHP"/>
</dbReference>
<dbReference type="AlphaFoldDB" id="A0A554VPT3"/>
<dbReference type="PROSITE" id="PS50853">
    <property type="entry name" value="FN3"/>
    <property type="match status" value="1"/>
</dbReference>
<dbReference type="Proteomes" id="UP000318833">
    <property type="component" value="Unassembled WGS sequence"/>
</dbReference>
<evidence type="ECO:0000256" key="1">
    <source>
        <dbReference type="ARBA" id="ARBA00022729"/>
    </source>
</evidence>
<name>A0A554VPT3_9FLAO</name>
<dbReference type="Pfam" id="PF00149">
    <property type="entry name" value="Metallophos"/>
    <property type="match status" value="1"/>
</dbReference>
<dbReference type="InterPro" id="IPR029052">
    <property type="entry name" value="Metallo-depent_PP-like"/>
</dbReference>
<feature type="chain" id="PRO_5022011331" evidence="2">
    <location>
        <begin position="19"/>
        <end position="1027"/>
    </location>
</feature>
<reference evidence="4 5" key="1">
    <citation type="submission" date="2019-07" db="EMBL/GenBank/DDBJ databases">
        <title>The draft genome sequence of Aquimarina algiphila M91.</title>
        <authorList>
            <person name="Meng X."/>
        </authorList>
    </citation>
    <scope>NUCLEOTIDE SEQUENCE [LARGE SCALE GENOMIC DNA]</scope>
    <source>
        <strain evidence="4 5">M91</strain>
    </source>
</reference>
<feature type="signal peptide" evidence="2">
    <location>
        <begin position="1"/>
        <end position="18"/>
    </location>
</feature>
<evidence type="ECO:0000256" key="2">
    <source>
        <dbReference type="SAM" id="SignalP"/>
    </source>
</evidence>
<dbReference type="PANTHER" id="PTHR45867">
    <property type="entry name" value="PURPLE ACID PHOSPHATASE"/>
    <property type="match status" value="1"/>
</dbReference>
<organism evidence="4 5">
    <name type="scientific">Aquimarina algiphila</name>
    <dbReference type="NCBI Taxonomy" id="2047982"/>
    <lineage>
        <taxon>Bacteria</taxon>
        <taxon>Pseudomonadati</taxon>
        <taxon>Bacteroidota</taxon>
        <taxon>Flavobacteriia</taxon>
        <taxon>Flavobacteriales</taxon>
        <taxon>Flavobacteriaceae</taxon>
        <taxon>Aquimarina</taxon>
    </lineage>
</organism>
<dbReference type="SMART" id="SM00060">
    <property type="entry name" value="FN3"/>
    <property type="match status" value="2"/>
</dbReference>
<proteinExistence type="predicted"/>
<keyword evidence="1 2" id="KW-0732">Signal</keyword>
<dbReference type="Gene3D" id="2.60.40.380">
    <property type="entry name" value="Purple acid phosphatase-like, N-terminal"/>
    <property type="match status" value="1"/>
</dbReference>
<dbReference type="Pfam" id="PF16656">
    <property type="entry name" value="Pur_ac_phosph_N"/>
    <property type="match status" value="1"/>
</dbReference>
<dbReference type="OrthoDB" id="9804511at2"/>
<dbReference type="InterPro" id="IPR015914">
    <property type="entry name" value="PAPs_N"/>
</dbReference>
<dbReference type="Gene3D" id="3.60.21.10">
    <property type="match status" value="1"/>
</dbReference>
<dbReference type="InterPro" id="IPR044060">
    <property type="entry name" value="Bacterial_rp_domain"/>
</dbReference>
<dbReference type="SUPFAM" id="SSF49363">
    <property type="entry name" value="Purple acid phosphatase, N-terminal domain"/>
    <property type="match status" value="1"/>
</dbReference>
<dbReference type="InterPro" id="IPR003961">
    <property type="entry name" value="FN3_dom"/>
</dbReference>
<evidence type="ECO:0000259" key="3">
    <source>
        <dbReference type="PROSITE" id="PS50853"/>
    </source>
</evidence>
<keyword evidence="5" id="KW-1185">Reference proteome</keyword>
<dbReference type="InterPro" id="IPR036116">
    <property type="entry name" value="FN3_sf"/>
</dbReference>
<dbReference type="PANTHER" id="PTHR45867:SF3">
    <property type="entry name" value="ACID PHOSPHATASE TYPE 7"/>
    <property type="match status" value="1"/>
</dbReference>
<accession>A0A554VPT3</accession>
<sequence>MKKLYFLFVILMGLQAQASNGKYRLTLRGNPATSIVIGWDQTSGSSPTVYYGTTDFGTNYNSYPNSKTPDRTVSYKGMNNNFARLTGLTPNTAYYFVIRDSQGTSQRFWFKTAPSDNSRLSFIAGGDSRNNRTPRRNANSLVAKLKPHAVLFGGDMTNGDSSSEWREWFDDWQLTIASDNRMFPIVATRGNHEDSNNSVYNLFDVPSSNVYYAITFGQNLVRTYTLNTEISISGSQTTWLRNDLNANPNTVWKMAQYHKPMRPHVSSKREGNSQYSNWANLFYDKGVKLVIECDAHTVKTTWPLRPTTGSGNDEGFVRDDTNGTVYAGEGCWGAPLRSNNDNKSWTRNSARFNQFKWIFVDENKIETRTIKVDNASQVGSVSNNNVFTIPSNLDIWNPSNGSVVTINATVTTPDTEAPSTPTNLTSLNVTSNTASLDWNASTDNVAVSGYDIYQDNTKIGTTSTTTYNVTGLSPNTSYAFKIKAKDAAGNVSGFSTTESVTTLDGSTALFTVGITTVGTSNSTHSTRRAMPYTLSENGILQSIAIHIEGGTGNTQLGVYADNNGAPGNRIGQTAITSIRSTRGWQTIALENPVNVDSGDTIWLAWIFSANPGVAYVSGSPGRYQADGTSWSSSGGNMPSSYGSGAQSNYRYSVYANYTRNTSSTTYTLTTNTTGQGSVSGAGTYNDGSSATVTATPASGWQFDGWSGALSGSANPASLTMNTNKTVTATFTETNTGGGQTGSVEVAISNGSDDVEEGENGTIYANSSDLEMVYDSYNNNGYQKIGLRFQSVGIPKNAIITNAYLQFTADESNSASASLEISLHNSGNSPGFSSSNNVSGRSVFSEKVTWNPQSWSSNQNGSAQRSPNLKSMVQSLVNNTSWVSGNNVSFIIRGKGNSLTSTSAKRVADSYEGGANKAAKLIVEYTTNSARSLEIANIPLNQKEAFNIHPNPFVNTIDISASLSKSNSNYTVIIYTLQGKVVHKEGISSGSKNESVTITPKVNHSGIYLLSISDENGKVIETKRLIRK</sequence>
<dbReference type="RefSeq" id="WP_143915545.1">
    <property type="nucleotide sequence ID" value="NZ_CANMIK010000007.1"/>
</dbReference>
<dbReference type="GO" id="GO:0003993">
    <property type="term" value="F:acid phosphatase activity"/>
    <property type="evidence" value="ECO:0007669"/>
    <property type="project" value="InterPro"/>
</dbReference>